<sequence>MTSASQAAPVPALSIQQLTKTYDNGVQAVRGLSLDVMPGDFFALLGPNGAGKSTTIGIVSSLVNLTAGSVRVFGVDLSADRAAAMRLIGLVPQEINFNLFEKPFDILVNYAGFYGVERKEAERRAEEELRRAQLWDKAQMMSRTLSGGMKRRLMIARAMMTRPRLLILDEPTAGVDIEIRRGMWKTLTEINAAGTTIILTTHYLEEAESLCRNLAIIDRGRIVEQGPMKALLAKLDVEGFLLDIDGALPDLLPAIEGVLLVRADAHTLDIEMPRAMDLNGIFARLDQAGIRVRSMRTKSNRLEELFVRLTGPGDASSADAIEASAASPGARPGMAGQEPPKPTSSRQGGQS</sequence>
<dbReference type="OrthoDB" id="9775490at2"/>
<dbReference type="PANTHER" id="PTHR42711">
    <property type="entry name" value="ABC TRANSPORTER ATP-BINDING PROTEIN"/>
    <property type="match status" value="1"/>
</dbReference>
<dbReference type="InterPro" id="IPR050763">
    <property type="entry name" value="ABC_transporter_ATP-binding"/>
</dbReference>
<dbReference type="SUPFAM" id="SSF52540">
    <property type="entry name" value="P-loop containing nucleoside triphosphate hydrolases"/>
    <property type="match status" value="1"/>
</dbReference>
<dbReference type="AlphaFoldDB" id="A0A4Q1JV92"/>
<dbReference type="GO" id="GO:0005524">
    <property type="term" value="F:ATP binding"/>
    <property type="evidence" value="ECO:0007669"/>
    <property type="project" value="UniProtKB-KW"/>
</dbReference>
<organism evidence="6 7">
    <name type="scientific">Pseudoxanthomonas composti</name>
    <dbReference type="NCBI Taxonomy" id="2137479"/>
    <lineage>
        <taxon>Bacteria</taxon>
        <taxon>Pseudomonadati</taxon>
        <taxon>Pseudomonadota</taxon>
        <taxon>Gammaproteobacteria</taxon>
        <taxon>Lysobacterales</taxon>
        <taxon>Lysobacteraceae</taxon>
        <taxon>Pseudoxanthomonas</taxon>
    </lineage>
</organism>
<reference evidence="6 7" key="1">
    <citation type="submission" date="2019-01" db="EMBL/GenBank/DDBJ databases">
        <title>Pseudoxanthomonas composti sp. nov., isolated from compost.</title>
        <authorList>
            <person name="Yang G."/>
        </authorList>
    </citation>
    <scope>NUCLEOTIDE SEQUENCE [LARGE SCALE GENOMIC DNA]</scope>
    <source>
        <strain evidence="6 7">GSS15</strain>
    </source>
</reference>
<comment type="caution">
    <text evidence="6">The sequence shown here is derived from an EMBL/GenBank/DDBJ whole genome shotgun (WGS) entry which is preliminary data.</text>
</comment>
<dbReference type="PROSITE" id="PS50893">
    <property type="entry name" value="ABC_TRANSPORTER_2"/>
    <property type="match status" value="1"/>
</dbReference>
<keyword evidence="7" id="KW-1185">Reference proteome</keyword>
<evidence type="ECO:0000256" key="1">
    <source>
        <dbReference type="ARBA" id="ARBA00022448"/>
    </source>
</evidence>
<dbReference type="EMBL" id="SAWZ01000004">
    <property type="protein sequence ID" value="RXR06069.1"/>
    <property type="molecule type" value="Genomic_DNA"/>
</dbReference>
<dbReference type="InterPro" id="IPR027417">
    <property type="entry name" value="P-loop_NTPase"/>
</dbReference>
<evidence type="ECO:0000313" key="7">
    <source>
        <dbReference type="Proteomes" id="UP000289784"/>
    </source>
</evidence>
<gene>
    <name evidence="6" type="ORF">EPA99_09510</name>
</gene>
<dbReference type="RefSeq" id="WP_129470981.1">
    <property type="nucleotide sequence ID" value="NZ_SAWZ01000004.1"/>
</dbReference>
<dbReference type="PROSITE" id="PS00211">
    <property type="entry name" value="ABC_TRANSPORTER_1"/>
    <property type="match status" value="1"/>
</dbReference>
<dbReference type="InterPro" id="IPR003593">
    <property type="entry name" value="AAA+_ATPase"/>
</dbReference>
<name>A0A4Q1JV92_9GAMM</name>
<dbReference type="InterPro" id="IPR017871">
    <property type="entry name" value="ABC_transporter-like_CS"/>
</dbReference>
<evidence type="ECO:0000256" key="2">
    <source>
        <dbReference type="ARBA" id="ARBA00022741"/>
    </source>
</evidence>
<dbReference type="GO" id="GO:0016887">
    <property type="term" value="F:ATP hydrolysis activity"/>
    <property type="evidence" value="ECO:0007669"/>
    <property type="project" value="InterPro"/>
</dbReference>
<dbReference type="InterPro" id="IPR003439">
    <property type="entry name" value="ABC_transporter-like_ATP-bd"/>
</dbReference>
<dbReference type="Gene3D" id="3.40.50.300">
    <property type="entry name" value="P-loop containing nucleotide triphosphate hydrolases"/>
    <property type="match status" value="1"/>
</dbReference>
<feature type="region of interest" description="Disordered" evidence="4">
    <location>
        <begin position="311"/>
        <end position="351"/>
    </location>
</feature>
<dbReference type="SMART" id="SM00382">
    <property type="entry name" value="AAA"/>
    <property type="match status" value="1"/>
</dbReference>
<evidence type="ECO:0000256" key="4">
    <source>
        <dbReference type="SAM" id="MobiDB-lite"/>
    </source>
</evidence>
<dbReference type="CDD" id="cd03230">
    <property type="entry name" value="ABC_DR_subfamily_A"/>
    <property type="match status" value="1"/>
</dbReference>
<evidence type="ECO:0000256" key="3">
    <source>
        <dbReference type="ARBA" id="ARBA00022840"/>
    </source>
</evidence>
<dbReference type="Proteomes" id="UP000289784">
    <property type="component" value="Unassembled WGS sequence"/>
</dbReference>
<protein>
    <submittedName>
        <fullName evidence="6">ABC transporter ATP-binding protein</fullName>
    </submittedName>
</protein>
<evidence type="ECO:0000259" key="5">
    <source>
        <dbReference type="PROSITE" id="PS50893"/>
    </source>
</evidence>
<dbReference type="Pfam" id="PF00005">
    <property type="entry name" value="ABC_tran"/>
    <property type="match status" value="1"/>
</dbReference>
<accession>A0A4Q1JV92</accession>
<keyword evidence="2" id="KW-0547">Nucleotide-binding</keyword>
<proteinExistence type="predicted"/>
<keyword evidence="1" id="KW-0813">Transport</keyword>
<feature type="compositionally biased region" description="Low complexity" evidence="4">
    <location>
        <begin position="315"/>
        <end position="330"/>
    </location>
</feature>
<dbReference type="PANTHER" id="PTHR42711:SF15">
    <property type="entry name" value="ABC-TYPE MULTIDRUG TRANSPORT SYSTEM, ATPASE COMPONENT"/>
    <property type="match status" value="1"/>
</dbReference>
<evidence type="ECO:0000313" key="6">
    <source>
        <dbReference type="EMBL" id="RXR06069.1"/>
    </source>
</evidence>
<keyword evidence="3 6" id="KW-0067">ATP-binding</keyword>
<feature type="domain" description="ABC transporter" evidence="5">
    <location>
        <begin position="13"/>
        <end position="244"/>
    </location>
</feature>